<name>A0ABM6RUX3_9FIRM</name>
<accession>A0ABM6RUX3</accession>
<evidence type="ECO:0000313" key="3">
    <source>
        <dbReference type="Proteomes" id="UP000325292"/>
    </source>
</evidence>
<feature type="signal peptide" evidence="1">
    <location>
        <begin position="1"/>
        <end position="20"/>
    </location>
</feature>
<proteinExistence type="predicted"/>
<reference evidence="2 3" key="1">
    <citation type="journal article" date="2019" name="Sci. Rep.">
        <title>Sulfobacillus thermotolerans: new insights into resistance and metabolic capacities of acidophilic chemolithotrophs.</title>
        <authorList>
            <person name="Panyushkina A.E."/>
            <person name="Babenko V.V."/>
            <person name="Nikitina A.S."/>
            <person name="Selezneva O.V."/>
            <person name="Tsaplina I.A."/>
            <person name="Letarova M.A."/>
            <person name="Kostryukova E.S."/>
            <person name="Letarov A.V."/>
        </authorList>
    </citation>
    <scope>NUCLEOTIDE SEQUENCE [LARGE SCALE GENOMIC DNA]</scope>
    <source>
        <strain evidence="2 3">Kr1</strain>
    </source>
</reference>
<evidence type="ECO:0008006" key="4">
    <source>
        <dbReference type="Google" id="ProtNLM"/>
    </source>
</evidence>
<dbReference type="EMBL" id="CP019454">
    <property type="protein sequence ID" value="AUW95253.1"/>
    <property type="molecule type" value="Genomic_DNA"/>
</dbReference>
<sequence length="381" mass="39191">MLKPITIMAAGILVAGGAGLAVTAHGGTHSASTLQNIELSANAQASGSNSPAHWGHRDGFGPRGQWMKDAAKALNLSTSTLKADLKAGQSLATIAQDHGSSASALESTLLSDAKAKIQAAVSAGKMTQTQATQIESHLSTMIDQMVTRTGMMPKGGAWNHRGGFGMMGNVMSTIAKDLNISTSTLRADLKAGQSLATIAQDHGSSASALESTLLSDAQAKIQSAVSAGKLTQTQATQMESHLSTMIDQMVTRTGMMPKGGAWGHGPHHFGMMGHAVLSTIAKDLNISTSTLKADLKAGQSLATIAQDHGSSASALESTLLSDAQAKIQSAVSAGKLTQTQATQMESHLSTLIDQMVTHSGPMGHMHYHGSWSHAPSSPAAS</sequence>
<keyword evidence="3" id="KW-1185">Reference proteome</keyword>
<organism evidence="2 3">
    <name type="scientific">Sulfobacillus thermotolerans</name>
    <dbReference type="NCBI Taxonomy" id="338644"/>
    <lineage>
        <taxon>Bacteria</taxon>
        <taxon>Bacillati</taxon>
        <taxon>Bacillota</taxon>
        <taxon>Clostridia</taxon>
        <taxon>Eubacteriales</taxon>
        <taxon>Clostridiales Family XVII. Incertae Sedis</taxon>
        <taxon>Sulfobacillus</taxon>
    </lineage>
</organism>
<feature type="chain" id="PRO_5046883739" description="LysM domain-containing protein" evidence="1">
    <location>
        <begin position="21"/>
        <end position="381"/>
    </location>
</feature>
<keyword evidence="1" id="KW-0732">Signal</keyword>
<dbReference type="Proteomes" id="UP000325292">
    <property type="component" value="Chromosome"/>
</dbReference>
<protein>
    <recommendedName>
        <fullName evidence="4">LysM domain-containing protein</fullName>
    </recommendedName>
</protein>
<evidence type="ECO:0000313" key="2">
    <source>
        <dbReference type="EMBL" id="AUW95253.1"/>
    </source>
</evidence>
<evidence type="ECO:0000256" key="1">
    <source>
        <dbReference type="SAM" id="SignalP"/>
    </source>
</evidence>
<gene>
    <name evidence="2" type="ORF">BXT84_15885</name>
</gene>